<sequence length="118" mass="13459">MGCWFNCHRTTHQAPSTTHHYEHIKQEIIHKAEGEFGVNAKVDVDVLVDFMLQVQIDMGLDIGIQISVFKNEVFGIIGLIAFCVAIVLIAYFLRKCGCCCVSTTDDQHEYFEPRCSRY</sequence>
<keyword evidence="1" id="KW-0812">Transmembrane</keyword>
<evidence type="ECO:0000313" key="3">
    <source>
        <dbReference type="Proteomes" id="UP001158576"/>
    </source>
</evidence>
<dbReference type="EMBL" id="OU015567">
    <property type="protein sequence ID" value="CAG5113711.1"/>
    <property type="molecule type" value="Genomic_DNA"/>
</dbReference>
<organism evidence="2 3">
    <name type="scientific">Oikopleura dioica</name>
    <name type="common">Tunicate</name>
    <dbReference type="NCBI Taxonomy" id="34765"/>
    <lineage>
        <taxon>Eukaryota</taxon>
        <taxon>Metazoa</taxon>
        <taxon>Chordata</taxon>
        <taxon>Tunicata</taxon>
        <taxon>Appendicularia</taxon>
        <taxon>Copelata</taxon>
        <taxon>Oikopleuridae</taxon>
        <taxon>Oikopleura</taxon>
    </lineage>
</organism>
<protein>
    <submittedName>
        <fullName evidence="2">Oidioi.mRNA.OKI2018_I69.chr2.g7801.t1.cds</fullName>
    </submittedName>
</protein>
<keyword evidence="3" id="KW-1185">Reference proteome</keyword>
<keyword evidence="1" id="KW-1133">Transmembrane helix</keyword>
<feature type="transmembrane region" description="Helical" evidence="1">
    <location>
        <begin position="73"/>
        <end position="93"/>
    </location>
</feature>
<dbReference type="Proteomes" id="UP001158576">
    <property type="component" value="Chromosome 2"/>
</dbReference>
<proteinExistence type="predicted"/>
<reference evidence="2 3" key="1">
    <citation type="submission" date="2021-04" db="EMBL/GenBank/DDBJ databases">
        <authorList>
            <person name="Bliznina A."/>
        </authorList>
    </citation>
    <scope>NUCLEOTIDE SEQUENCE [LARGE SCALE GENOMIC DNA]</scope>
</reference>
<evidence type="ECO:0000256" key="1">
    <source>
        <dbReference type="SAM" id="Phobius"/>
    </source>
</evidence>
<accession>A0ABN7TFY1</accession>
<keyword evidence="1" id="KW-0472">Membrane</keyword>
<name>A0ABN7TFY1_OIKDI</name>
<evidence type="ECO:0000313" key="2">
    <source>
        <dbReference type="EMBL" id="CAG5113711.1"/>
    </source>
</evidence>
<gene>
    <name evidence="2" type="ORF">OKIOD_LOCUS16566</name>
</gene>